<dbReference type="GO" id="GO:0016829">
    <property type="term" value="F:lyase activity"/>
    <property type="evidence" value="ECO:0007669"/>
    <property type="project" value="UniProtKB-KW"/>
</dbReference>
<organism evidence="1 2">
    <name type="scientific">Cryobacterium zongtaii</name>
    <dbReference type="NCBI Taxonomy" id="1259217"/>
    <lineage>
        <taxon>Bacteria</taxon>
        <taxon>Bacillati</taxon>
        <taxon>Actinomycetota</taxon>
        <taxon>Actinomycetes</taxon>
        <taxon>Micrococcales</taxon>
        <taxon>Microbacteriaceae</taxon>
        <taxon>Cryobacterium</taxon>
    </lineage>
</organism>
<evidence type="ECO:0000313" key="1">
    <source>
        <dbReference type="EMBL" id="POH67007.1"/>
    </source>
</evidence>
<protein>
    <submittedName>
        <fullName evidence="1">PBS lyase heat domain-containing protein repeat-containing protein</fullName>
    </submittedName>
</protein>
<dbReference type="InterPro" id="IPR011989">
    <property type="entry name" value="ARM-like"/>
</dbReference>
<gene>
    <name evidence="1" type="ORF">C3B61_07305</name>
</gene>
<proteinExistence type="predicted"/>
<sequence>MLARAPAEVPGFLTGRSGLPGPRANLPLADAFAGTAPAELIWSLVDSADEYLAFCGTEGLGRLAVSPDERPAALTALRRAAADERWRVREGAARALQLIGDADPALMHAVVEAWSESMDAWLARAAVAAICEPRLLADDDAQALALRVCDRATALLLRGEPNPNDPVRAREAHRVLRQALGYGWSVAIAASPAAGLTAFRALTASDDPDARWIVRSNHAKARLRSVLADRNLWGTLG</sequence>
<dbReference type="AlphaFoldDB" id="A0A2S3ZHU0"/>
<dbReference type="InterPro" id="IPR016024">
    <property type="entry name" value="ARM-type_fold"/>
</dbReference>
<reference evidence="1 2" key="1">
    <citation type="submission" date="2018-01" db="EMBL/GenBank/DDBJ databases">
        <title>Cryobacterium sp. nov., from glaciers in China.</title>
        <authorList>
            <person name="Liu Q."/>
            <person name="Xin Y.-H."/>
        </authorList>
    </citation>
    <scope>NUCLEOTIDE SEQUENCE [LARGE SCALE GENOMIC DNA]</scope>
    <source>
        <strain evidence="1 2">TMN-42</strain>
    </source>
</reference>
<keyword evidence="1" id="KW-0456">Lyase</keyword>
<dbReference type="SUPFAM" id="SSF48371">
    <property type="entry name" value="ARM repeat"/>
    <property type="match status" value="1"/>
</dbReference>
<accession>A0A2S3ZHU0</accession>
<name>A0A2S3ZHU0_9MICO</name>
<dbReference type="EMBL" id="PPXD01000008">
    <property type="protein sequence ID" value="POH67007.1"/>
    <property type="molecule type" value="Genomic_DNA"/>
</dbReference>
<comment type="caution">
    <text evidence="1">The sequence shown here is derived from an EMBL/GenBank/DDBJ whole genome shotgun (WGS) entry which is preliminary data.</text>
</comment>
<dbReference type="Proteomes" id="UP000237340">
    <property type="component" value="Unassembled WGS sequence"/>
</dbReference>
<evidence type="ECO:0000313" key="2">
    <source>
        <dbReference type="Proteomes" id="UP000237340"/>
    </source>
</evidence>
<keyword evidence="2" id="KW-1185">Reference proteome</keyword>
<dbReference type="Gene3D" id="1.25.10.10">
    <property type="entry name" value="Leucine-rich Repeat Variant"/>
    <property type="match status" value="1"/>
</dbReference>